<evidence type="ECO:0000313" key="3">
    <source>
        <dbReference type="Proteomes" id="UP000054977"/>
    </source>
</evidence>
<dbReference type="GO" id="GO:0006508">
    <property type="term" value="P:proteolysis"/>
    <property type="evidence" value="ECO:0007669"/>
    <property type="project" value="UniProtKB-KW"/>
</dbReference>
<dbReference type="InterPro" id="IPR045569">
    <property type="entry name" value="Metalloprtase-TldD/E_C"/>
</dbReference>
<name>A0A158HTD2_9BURK</name>
<dbReference type="Proteomes" id="UP000054977">
    <property type="component" value="Unassembled WGS sequence"/>
</dbReference>
<dbReference type="Pfam" id="PF19289">
    <property type="entry name" value="PmbA_TldD_3rd"/>
    <property type="match status" value="1"/>
</dbReference>
<dbReference type="RefSeq" id="WP_087668581.1">
    <property type="nucleotide sequence ID" value="NZ_FCNW02000020.1"/>
</dbReference>
<evidence type="ECO:0000313" key="2">
    <source>
        <dbReference type="EMBL" id="SAL47367.1"/>
    </source>
</evidence>
<comment type="caution">
    <text evidence="2">The sequence shown here is derived from an EMBL/GenBank/DDBJ whole genome shotgun (WGS) entry which is preliminary data.</text>
</comment>
<protein>
    <submittedName>
        <fullName evidence="2">Zn-dependent protease</fullName>
    </submittedName>
</protein>
<dbReference type="PANTHER" id="PTHR43666:SF1">
    <property type="entry name" value="CONSERVED PROTEIN"/>
    <property type="match status" value="1"/>
</dbReference>
<dbReference type="GO" id="GO:0008237">
    <property type="term" value="F:metallopeptidase activity"/>
    <property type="evidence" value="ECO:0007669"/>
    <property type="project" value="InterPro"/>
</dbReference>
<feature type="domain" description="Metalloprotease TldD/E C-terminal" evidence="1">
    <location>
        <begin position="223"/>
        <end position="443"/>
    </location>
</feature>
<proteinExistence type="predicted"/>
<dbReference type="PANTHER" id="PTHR43666">
    <property type="entry name" value="TLDD PROTEIN"/>
    <property type="match status" value="1"/>
</dbReference>
<dbReference type="EMBL" id="FCNW02000020">
    <property type="protein sequence ID" value="SAL47367.1"/>
    <property type="molecule type" value="Genomic_DNA"/>
</dbReference>
<sequence length="446" mass="48595">MTAGTIDWQHHFTMLADAIEHRLAAGETALTTLAAEESDFVRFNAGKVRQIGHVSQGTLTVRLIEDERQAYSTLTVCGDAQADGEAIAEALAALREALRDASPDPHLLVDTSAWTQTTRRRGTLPDIESLLSAVERGAAGLDFVGFYAGGSMARGFASSSGSRGWYAVDNFNFSWSLYDASGRALKSSYAGEEWSDETFATKLEAAAARIPVLARTPRALDPGLYRAWLAPAALVELIGTASFTAFSARQQATARSELYRLNRGEISLDPRVMLTEDLDLGIAPRFSEDGFQRETVPLVEAGRSAQQLTSARTAREYGLRPNGALASEMPVSLSMQGGDLADADVLAALDTGLYIGNLWYVNFSDRMDCRLTGMTRFATFWVERGEIVAPVEAMRFDDSLYRLLGSELEHLGATPELLLNDWTWGERSTGGMQLPGLLARSFRLTL</sequence>
<keyword evidence="3" id="KW-1185">Reference proteome</keyword>
<reference evidence="2" key="1">
    <citation type="submission" date="2016-01" db="EMBL/GenBank/DDBJ databases">
        <authorList>
            <person name="Peeters C."/>
        </authorList>
    </citation>
    <scope>NUCLEOTIDE SEQUENCE [LARGE SCALE GENOMIC DNA]</scope>
    <source>
        <strain evidence="2">LMG 22934</strain>
    </source>
</reference>
<evidence type="ECO:0000259" key="1">
    <source>
        <dbReference type="Pfam" id="PF19289"/>
    </source>
</evidence>
<dbReference type="SUPFAM" id="SSF111283">
    <property type="entry name" value="Putative modulator of DNA gyrase, PmbA/TldD"/>
    <property type="match status" value="1"/>
</dbReference>
<dbReference type="OrthoDB" id="9763230at2"/>
<keyword evidence="2" id="KW-0645">Protease</keyword>
<dbReference type="InterPro" id="IPR036059">
    <property type="entry name" value="TldD/PmbA_sf"/>
</dbReference>
<organism evidence="2 3">
    <name type="scientific">Caballeronia humi</name>
    <dbReference type="NCBI Taxonomy" id="326474"/>
    <lineage>
        <taxon>Bacteria</taxon>
        <taxon>Pseudomonadati</taxon>
        <taxon>Pseudomonadota</taxon>
        <taxon>Betaproteobacteria</taxon>
        <taxon>Burkholderiales</taxon>
        <taxon>Burkholderiaceae</taxon>
        <taxon>Caballeronia</taxon>
    </lineage>
</organism>
<gene>
    <name evidence="2" type="ORF">AWB65_03781</name>
</gene>
<dbReference type="AlphaFoldDB" id="A0A158HTD2"/>
<accession>A0A158HTD2</accession>
<dbReference type="STRING" id="326474.AWB65_03781"/>
<keyword evidence="2" id="KW-0378">Hydrolase</keyword>